<name>A0A8H7PR88_MORIS</name>
<dbReference type="Proteomes" id="UP000654370">
    <property type="component" value="Unassembled WGS sequence"/>
</dbReference>
<comment type="caution">
    <text evidence="3">The sequence shown here is derived from an EMBL/GenBank/DDBJ whole genome shotgun (WGS) entry which is preliminary data.</text>
</comment>
<dbReference type="PANTHER" id="PTHR21494:SF0">
    <property type="entry name" value="ACTIVATING SIGNAL COINTEGRATOR 1 COMPLEX SUBUNIT 2"/>
    <property type="match status" value="1"/>
</dbReference>
<dbReference type="InterPro" id="IPR003892">
    <property type="entry name" value="CUE"/>
</dbReference>
<evidence type="ECO:0000313" key="3">
    <source>
        <dbReference type="EMBL" id="KAG2178817.1"/>
    </source>
</evidence>
<dbReference type="EMBL" id="JAEPQZ010000007">
    <property type="protein sequence ID" value="KAG2178817.1"/>
    <property type="molecule type" value="Genomic_DNA"/>
</dbReference>
<proteinExistence type="predicted"/>
<keyword evidence="4" id="KW-1185">Reference proteome</keyword>
<sequence>IPPYVPSSVEGISEGEWKAAHQIWIGSLKELLEADNIEAAIMDTVDLGPFLDTFTAAQLSPSATTQDYDIMKLVFILYVRASDSLSPASKLIHADMFAPDLLMGLATLYNKSNQKVVRKCFRKMISNIPDLMDRFTQSIEPISRFYTSVASSALDHTQLTQILALSSGLDALLASSVEVARSFEASADLLSSIIALYEGGLSRAAVKAAGSKQNDAALLIRTIKLTIISIFNHLIDGCFFSYYGYTTSLHDFEILESIDVVPADQHNMEAVHYLNNKILDLIEKSGLDKSVNSLIDAPLIMDVEIESYLGKRVAKVNKLAFDNEEEQLEFLVLSMEHLRAMSSNNESHQRRKQQFLALKLSTPEQNVTQTNVPRSVEELDMKTVQLISQVLDLFPDLGEGFVEACLQHYGGDIEQVTNSLLEDSLPENLAQLDRSMPRLPSGFVSEDQPTAMMKDLTLENNSELQKRRNIFDNDEFDVFAGKKVDQKQVHRGKVNRGDANRMLDDKSFVQSEKANLLQRIADIYEDEIDDTYDDVGMPTGKVDLGSVEDGSEEVVKQRKTEMDPGILYESDLVHTYVNNVKVFERSAASRRSPERASLKKATGMTDEQLEGWSIMFSRNPRKQKILDKYALYDGQQTELTNSTTEPAPQKPGKERPPRTAAQERNYKDKNKSKFANHNRKKMHDKKLGKSMAPVN</sequence>
<feature type="non-terminal residue" evidence="3">
    <location>
        <position position="1"/>
    </location>
</feature>
<reference evidence="3" key="1">
    <citation type="submission" date="2020-12" db="EMBL/GenBank/DDBJ databases">
        <title>Metabolic potential, ecology and presence of endohyphal bacteria is reflected in genomic diversity of Mucoromycotina.</title>
        <authorList>
            <person name="Muszewska A."/>
            <person name="Okrasinska A."/>
            <person name="Steczkiewicz K."/>
            <person name="Drgas O."/>
            <person name="Orlowska M."/>
            <person name="Perlinska-Lenart U."/>
            <person name="Aleksandrzak-Piekarczyk T."/>
            <person name="Szatraj K."/>
            <person name="Zielenkiewicz U."/>
            <person name="Pilsyk S."/>
            <person name="Malc E."/>
            <person name="Mieczkowski P."/>
            <person name="Kruszewska J.S."/>
            <person name="Biernat P."/>
            <person name="Pawlowska J."/>
        </authorList>
    </citation>
    <scope>NUCLEOTIDE SEQUENCE</scope>
    <source>
        <strain evidence="3">WA0000067209</strain>
    </source>
</reference>
<dbReference type="GO" id="GO:0043130">
    <property type="term" value="F:ubiquitin binding"/>
    <property type="evidence" value="ECO:0007669"/>
    <property type="project" value="InterPro"/>
</dbReference>
<evidence type="ECO:0000259" key="2">
    <source>
        <dbReference type="PROSITE" id="PS51140"/>
    </source>
</evidence>
<dbReference type="Gene3D" id="1.10.8.10">
    <property type="entry name" value="DNA helicase RuvA subunit, C-terminal domain"/>
    <property type="match status" value="1"/>
</dbReference>
<dbReference type="SMART" id="SM00546">
    <property type="entry name" value="CUE"/>
    <property type="match status" value="1"/>
</dbReference>
<dbReference type="AlphaFoldDB" id="A0A8H7PR88"/>
<dbReference type="OrthoDB" id="5577209at2759"/>
<dbReference type="InterPro" id="IPR009060">
    <property type="entry name" value="UBA-like_sf"/>
</dbReference>
<dbReference type="InterPro" id="IPR052586">
    <property type="entry name" value="ASCC2"/>
</dbReference>
<feature type="compositionally biased region" description="Basic residues" evidence="1">
    <location>
        <begin position="672"/>
        <end position="688"/>
    </location>
</feature>
<evidence type="ECO:0000256" key="1">
    <source>
        <dbReference type="SAM" id="MobiDB-lite"/>
    </source>
</evidence>
<feature type="domain" description="CUE" evidence="2">
    <location>
        <begin position="382"/>
        <end position="425"/>
    </location>
</feature>
<dbReference type="PROSITE" id="PS51140">
    <property type="entry name" value="CUE"/>
    <property type="match status" value="1"/>
</dbReference>
<accession>A0A8H7PR88</accession>
<organism evidence="3 4">
    <name type="scientific">Mortierella isabellina</name>
    <name type="common">Filamentous fungus</name>
    <name type="synonym">Umbelopsis isabellina</name>
    <dbReference type="NCBI Taxonomy" id="91625"/>
    <lineage>
        <taxon>Eukaryota</taxon>
        <taxon>Fungi</taxon>
        <taxon>Fungi incertae sedis</taxon>
        <taxon>Mucoromycota</taxon>
        <taxon>Mucoromycotina</taxon>
        <taxon>Umbelopsidomycetes</taxon>
        <taxon>Umbelopsidales</taxon>
        <taxon>Umbelopsidaceae</taxon>
        <taxon>Umbelopsis</taxon>
    </lineage>
</organism>
<dbReference type="Pfam" id="PF02845">
    <property type="entry name" value="CUE"/>
    <property type="match status" value="1"/>
</dbReference>
<gene>
    <name evidence="3" type="ORF">INT43_001663</name>
</gene>
<protein>
    <recommendedName>
        <fullName evidence="2">CUE domain-containing protein</fullName>
    </recommendedName>
</protein>
<dbReference type="InterPro" id="IPR041800">
    <property type="entry name" value="ASCC2_CUE"/>
</dbReference>
<dbReference type="SUPFAM" id="SSF46934">
    <property type="entry name" value="UBA-like"/>
    <property type="match status" value="1"/>
</dbReference>
<dbReference type="CDD" id="cd14364">
    <property type="entry name" value="CUE_ASCC2"/>
    <property type="match status" value="1"/>
</dbReference>
<evidence type="ECO:0000313" key="4">
    <source>
        <dbReference type="Proteomes" id="UP000654370"/>
    </source>
</evidence>
<feature type="compositionally biased region" description="Polar residues" evidence="1">
    <location>
        <begin position="636"/>
        <end position="646"/>
    </location>
</feature>
<feature type="region of interest" description="Disordered" evidence="1">
    <location>
        <begin position="636"/>
        <end position="695"/>
    </location>
</feature>
<dbReference type="PANTHER" id="PTHR21494">
    <property type="entry name" value="ACTIVATING SIGNAL COINTEGRATOR 1 COMPLEX SUBUNIT 2 ASC-1 COMPLEX SUBUNIT P100"/>
    <property type="match status" value="1"/>
</dbReference>